<comment type="caution">
    <text evidence="1">The sequence shown here is derived from an EMBL/GenBank/DDBJ whole genome shotgun (WGS) entry which is preliminary data.</text>
</comment>
<reference evidence="1" key="1">
    <citation type="submission" date="2022-10" db="EMBL/GenBank/DDBJ databases">
        <title>Chryseobacterium babae sp. nov. isolated from the gut of the beetle Oryctes rhinoceros, and Chryseobacterium kimseyorum sp. nov., isolated from a stick insect rearing cage.</title>
        <authorList>
            <person name="Shelomi M."/>
            <person name="Han C.-J."/>
            <person name="Chen W.-M."/>
            <person name="Chen H.-K."/>
            <person name="Liaw S.-J."/>
            <person name="Muhle E."/>
            <person name="Clermont D."/>
        </authorList>
    </citation>
    <scope>NUCLEOTIDE SEQUENCE</scope>
    <source>
        <strain evidence="1">WLa1L2M3</strain>
    </source>
</reference>
<accession>A0ABT3HKC2</accession>
<keyword evidence="2" id="KW-1185">Reference proteome</keyword>
<dbReference type="EMBL" id="JAPDHV010000001">
    <property type="protein sequence ID" value="MCW3160163.1"/>
    <property type="molecule type" value="Genomic_DNA"/>
</dbReference>
<gene>
    <name evidence="1" type="ORF">OH806_02615</name>
</gene>
<evidence type="ECO:0000313" key="1">
    <source>
        <dbReference type="EMBL" id="MCW3160163.1"/>
    </source>
</evidence>
<dbReference type="Proteomes" id="UP001163719">
    <property type="component" value="Unassembled WGS sequence"/>
</dbReference>
<sequence length="56" mass="6619">MIIVRKIEKYLIYAWFSEITANDWLGFAKFFRESFALEEKIFAKANVLRGDRSVVS</sequence>
<protein>
    <submittedName>
        <fullName evidence="1">Uncharacterized protein</fullName>
    </submittedName>
</protein>
<name>A0ABT3HKC2_9FLAO</name>
<dbReference type="RefSeq" id="WP_264742121.1">
    <property type="nucleotide sequence ID" value="NZ_JAPDHV010000001.1"/>
</dbReference>
<proteinExistence type="predicted"/>
<organism evidence="1 2">
    <name type="scientific">Chryseobacterium oryctis</name>
    <dbReference type="NCBI Taxonomy" id="2952618"/>
    <lineage>
        <taxon>Bacteria</taxon>
        <taxon>Pseudomonadati</taxon>
        <taxon>Bacteroidota</taxon>
        <taxon>Flavobacteriia</taxon>
        <taxon>Flavobacteriales</taxon>
        <taxon>Weeksellaceae</taxon>
        <taxon>Chryseobacterium group</taxon>
        <taxon>Chryseobacterium</taxon>
    </lineage>
</organism>
<evidence type="ECO:0000313" key="2">
    <source>
        <dbReference type="Proteomes" id="UP001163719"/>
    </source>
</evidence>